<dbReference type="InterPro" id="IPR036397">
    <property type="entry name" value="RNaseH_sf"/>
</dbReference>
<keyword evidence="7" id="KW-0539">Nucleus</keyword>
<dbReference type="Proteomes" id="UP000504604">
    <property type="component" value="Linkage group LG7"/>
</dbReference>
<dbReference type="Pfam" id="PF01612">
    <property type="entry name" value="DNA_pol_A_exo1"/>
    <property type="match status" value="1"/>
</dbReference>
<dbReference type="RefSeq" id="XP_011084214.1">
    <property type="nucleotide sequence ID" value="XM_011085912.2"/>
</dbReference>
<dbReference type="InterPro" id="IPR012337">
    <property type="entry name" value="RNaseH-like_sf"/>
</dbReference>
<feature type="domain" description="3'-5' exonuclease" evidence="11">
    <location>
        <begin position="112"/>
        <end position="298"/>
    </location>
</feature>
<dbReference type="SUPFAM" id="SSF53098">
    <property type="entry name" value="Ribonuclease H-like"/>
    <property type="match status" value="1"/>
</dbReference>
<reference evidence="13" key="1">
    <citation type="submission" date="2025-08" db="UniProtKB">
        <authorList>
            <consortium name="RefSeq"/>
        </authorList>
    </citation>
    <scope>IDENTIFICATION</scope>
</reference>
<dbReference type="InterPro" id="IPR002562">
    <property type="entry name" value="3'-5'_exonuclease_dom"/>
</dbReference>
<keyword evidence="3" id="KW-0479">Metal-binding</keyword>
<evidence type="ECO:0000313" key="13">
    <source>
        <dbReference type="RefSeq" id="XP_011084214.1"/>
    </source>
</evidence>
<evidence type="ECO:0000256" key="8">
    <source>
        <dbReference type="ARBA" id="ARBA00040531"/>
    </source>
</evidence>
<dbReference type="GO" id="GO:0008408">
    <property type="term" value="F:3'-5' exonuclease activity"/>
    <property type="evidence" value="ECO:0007669"/>
    <property type="project" value="InterPro"/>
</dbReference>
<keyword evidence="12" id="KW-1185">Reference proteome</keyword>
<evidence type="ECO:0000313" key="12">
    <source>
        <dbReference type="Proteomes" id="UP000504604"/>
    </source>
</evidence>
<comment type="subcellular location">
    <subcellularLocation>
        <location evidence="1">Nucleus</location>
    </subcellularLocation>
</comment>
<sequence length="321" mass="36143">MGSEIPNSDTGWDYPLTDEDLRAIDSAFAAAAASAPPSKRHALSYTDEENSSVHSPPKTRRRLPDSLFVFQQQQNNNRSSLSFSPCSRNRFNRSGNNSYMSPFREIKFGGRTVYSRTVEEVERAAQELLEFVEVKKRKEDQCIFGLDIEWRPTFRRGVAPGKAAVLQICGENSCCYVLHIIHSQIPKSLQRLLEDQTSLKVGVAIANDAAKVSQDYNVSIKTLEDLSDLANRKLGGEPKKWSLSTLTEMLTCRQLPKPNKIRLGNWEVAVLSQEQLNYAATDAYVSWYLYQVLKNLPDPPENKSEEIVVPPNDLISSTGIW</sequence>
<dbReference type="SMART" id="SM00474">
    <property type="entry name" value="35EXOc"/>
    <property type="match status" value="1"/>
</dbReference>
<dbReference type="Gene3D" id="3.30.420.10">
    <property type="entry name" value="Ribonuclease H-like superfamily/Ribonuclease H"/>
    <property type="match status" value="1"/>
</dbReference>
<dbReference type="FunCoup" id="A0A6I9TJ76">
    <property type="interactions" value="78"/>
</dbReference>
<dbReference type="GO" id="GO:0006139">
    <property type="term" value="P:nucleobase-containing compound metabolic process"/>
    <property type="evidence" value="ECO:0007669"/>
    <property type="project" value="InterPro"/>
</dbReference>
<feature type="region of interest" description="Disordered" evidence="10">
    <location>
        <begin position="32"/>
        <end position="59"/>
    </location>
</feature>
<keyword evidence="2" id="KW-0540">Nuclease</keyword>
<evidence type="ECO:0000256" key="6">
    <source>
        <dbReference type="ARBA" id="ARBA00022842"/>
    </source>
</evidence>
<dbReference type="InterPro" id="IPR051132">
    <property type="entry name" value="3-5_Exonuclease_domain"/>
</dbReference>
<dbReference type="OrthoDB" id="1920326at2759"/>
<proteinExistence type="predicted"/>
<dbReference type="GO" id="GO:0003676">
    <property type="term" value="F:nucleic acid binding"/>
    <property type="evidence" value="ECO:0007669"/>
    <property type="project" value="InterPro"/>
</dbReference>
<keyword evidence="4" id="KW-0378">Hydrolase</keyword>
<evidence type="ECO:0000256" key="10">
    <source>
        <dbReference type="SAM" id="MobiDB-lite"/>
    </source>
</evidence>
<evidence type="ECO:0000256" key="1">
    <source>
        <dbReference type="ARBA" id="ARBA00004123"/>
    </source>
</evidence>
<dbReference type="PANTHER" id="PTHR13620:SF109">
    <property type="entry name" value="3'-5' EXONUCLEASE"/>
    <property type="match status" value="1"/>
</dbReference>
<accession>A0A6I9TJ76</accession>
<gene>
    <name evidence="13" type="primary">LOC105166529</name>
</gene>
<evidence type="ECO:0000256" key="3">
    <source>
        <dbReference type="ARBA" id="ARBA00022723"/>
    </source>
</evidence>
<dbReference type="GO" id="GO:0005634">
    <property type="term" value="C:nucleus"/>
    <property type="evidence" value="ECO:0007669"/>
    <property type="project" value="UniProtKB-SubCell"/>
</dbReference>
<dbReference type="GeneID" id="105166529"/>
<protein>
    <recommendedName>
        <fullName evidence="8">3'-5' exonuclease</fullName>
    </recommendedName>
    <alternativeName>
        <fullName evidence="9">Werner Syndrome-like exonuclease</fullName>
    </alternativeName>
</protein>
<evidence type="ECO:0000259" key="11">
    <source>
        <dbReference type="SMART" id="SM00474"/>
    </source>
</evidence>
<evidence type="ECO:0000256" key="4">
    <source>
        <dbReference type="ARBA" id="ARBA00022801"/>
    </source>
</evidence>
<organism evidence="12 13">
    <name type="scientific">Sesamum indicum</name>
    <name type="common">Oriental sesame</name>
    <name type="synonym">Sesamum orientale</name>
    <dbReference type="NCBI Taxonomy" id="4182"/>
    <lineage>
        <taxon>Eukaryota</taxon>
        <taxon>Viridiplantae</taxon>
        <taxon>Streptophyta</taxon>
        <taxon>Embryophyta</taxon>
        <taxon>Tracheophyta</taxon>
        <taxon>Spermatophyta</taxon>
        <taxon>Magnoliopsida</taxon>
        <taxon>eudicotyledons</taxon>
        <taxon>Gunneridae</taxon>
        <taxon>Pentapetalae</taxon>
        <taxon>asterids</taxon>
        <taxon>lamiids</taxon>
        <taxon>Lamiales</taxon>
        <taxon>Pedaliaceae</taxon>
        <taxon>Sesamum</taxon>
    </lineage>
</organism>
<dbReference type="KEGG" id="sind:105166529"/>
<evidence type="ECO:0000256" key="2">
    <source>
        <dbReference type="ARBA" id="ARBA00022722"/>
    </source>
</evidence>
<dbReference type="GO" id="GO:0046872">
    <property type="term" value="F:metal ion binding"/>
    <property type="evidence" value="ECO:0007669"/>
    <property type="project" value="UniProtKB-KW"/>
</dbReference>
<evidence type="ECO:0000256" key="7">
    <source>
        <dbReference type="ARBA" id="ARBA00023242"/>
    </source>
</evidence>
<name>A0A6I9TJ76_SESIN</name>
<dbReference type="FunFam" id="3.30.420.10:FF:000114">
    <property type="entry name" value="Werner Syndrome-like exonuclease"/>
    <property type="match status" value="1"/>
</dbReference>
<dbReference type="CDD" id="cd06141">
    <property type="entry name" value="WRN_exo"/>
    <property type="match status" value="1"/>
</dbReference>
<dbReference type="PANTHER" id="PTHR13620">
    <property type="entry name" value="3-5 EXONUCLEASE"/>
    <property type="match status" value="1"/>
</dbReference>
<dbReference type="InParanoid" id="A0A6I9TJ76"/>
<dbReference type="AlphaFoldDB" id="A0A6I9TJ76"/>
<evidence type="ECO:0000256" key="5">
    <source>
        <dbReference type="ARBA" id="ARBA00022839"/>
    </source>
</evidence>
<keyword evidence="5" id="KW-0269">Exonuclease</keyword>
<keyword evidence="6" id="KW-0460">Magnesium</keyword>
<evidence type="ECO:0000256" key="9">
    <source>
        <dbReference type="ARBA" id="ARBA00042761"/>
    </source>
</evidence>